<keyword evidence="5" id="KW-1185">Reference proteome</keyword>
<evidence type="ECO:0000313" key="4">
    <source>
        <dbReference type="EMBL" id="MEL0659521.1"/>
    </source>
</evidence>
<name>A0ABU9HCD4_9GAMM</name>
<gene>
    <name evidence="4" type="ORF">V6255_10270</name>
</gene>
<evidence type="ECO:0000256" key="1">
    <source>
        <dbReference type="ARBA" id="ARBA00004953"/>
    </source>
</evidence>
<accession>A0ABU9HCD4</accession>
<comment type="caution">
    <text evidence="4">The sequence shown here is derived from an EMBL/GenBank/DDBJ whole genome shotgun (WGS) entry which is preliminary data.</text>
</comment>
<dbReference type="InterPro" id="IPR003723">
    <property type="entry name" value="Precorrin-6x_reduct"/>
</dbReference>
<dbReference type="PROSITE" id="PS51014">
    <property type="entry name" value="COBK_CBIJ"/>
    <property type="match status" value="1"/>
</dbReference>
<organism evidence="4 5">
    <name type="scientific">Psychromonas arctica</name>
    <dbReference type="NCBI Taxonomy" id="168275"/>
    <lineage>
        <taxon>Bacteria</taxon>
        <taxon>Pseudomonadati</taxon>
        <taxon>Pseudomonadota</taxon>
        <taxon>Gammaproteobacteria</taxon>
        <taxon>Alteromonadales</taxon>
        <taxon>Psychromonadaceae</taxon>
        <taxon>Psychromonas</taxon>
    </lineage>
</organism>
<dbReference type="RefSeq" id="WP_341628069.1">
    <property type="nucleotide sequence ID" value="NZ_JBAKBA010000021.1"/>
</dbReference>
<proteinExistence type="predicted"/>
<protein>
    <submittedName>
        <fullName evidence="4">Precorrin-6A/cobalt-precorrin-6A reductase</fullName>
    </submittedName>
</protein>
<comment type="pathway">
    <text evidence="1">Cofactor biosynthesis; adenosylcobalamin biosynthesis.</text>
</comment>
<reference evidence="4 5" key="1">
    <citation type="submission" date="2024-02" db="EMBL/GenBank/DDBJ databases">
        <title>Bacteria isolated from the canopy kelp, Nereocystis luetkeana.</title>
        <authorList>
            <person name="Pfister C.A."/>
            <person name="Younker I.T."/>
            <person name="Light S.H."/>
        </authorList>
    </citation>
    <scope>NUCLEOTIDE SEQUENCE [LARGE SCALE GENOMIC DNA]</scope>
    <source>
        <strain evidence="4 5">TI.2.07</strain>
    </source>
</reference>
<dbReference type="PANTHER" id="PTHR36925:SF1">
    <property type="entry name" value="COBALT-PRECORRIN-6A REDUCTASE"/>
    <property type="match status" value="1"/>
</dbReference>
<evidence type="ECO:0000256" key="2">
    <source>
        <dbReference type="ARBA" id="ARBA00022573"/>
    </source>
</evidence>
<sequence length="267" mass="29386">MKVLVIGGTADGRKLATQLFELGFDVVYSIAGIVRKATVPGPVISGGFTQFGGLEKYITDNQITHLVDATHPFAEKMSHTISQVTERLSIPAIRFHRKQWLKTENDHWIEVLAWPELIEKVAQHQSLFMTAGQISQDIIEQLAKQAKHLLLRTAMPARAILPSNVTWLKAIGPFLLEDEKQLLQAYKIDAIISKNSGGEATYAKIQAAAQAGIPVYQFKRPELAPLQYEFDNAADCIALLQTCLAESKLSNSALASSGASTEFKNEI</sequence>
<dbReference type="Pfam" id="PF02571">
    <property type="entry name" value="CbiJ"/>
    <property type="match status" value="1"/>
</dbReference>
<dbReference type="EMBL" id="JBAKBA010000021">
    <property type="protein sequence ID" value="MEL0659521.1"/>
    <property type="molecule type" value="Genomic_DNA"/>
</dbReference>
<keyword evidence="2" id="KW-0169">Cobalamin biosynthesis</keyword>
<dbReference type="Proteomes" id="UP001366060">
    <property type="component" value="Unassembled WGS sequence"/>
</dbReference>
<evidence type="ECO:0000256" key="3">
    <source>
        <dbReference type="ARBA" id="ARBA00023002"/>
    </source>
</evidence>
<dbReference type="PANTHER" id="PTHR36925">
    <property type="entry name" value="COBALT-PRECORRIN-6A REDUCTASE"/>
    <property type="match status" value="1"/>
</dbReference>
<evidence type="ECO:0000313" key="5">
    <source>
        <dbReference type="Proteomes" id="UP001366060"/>
    </source>
</evidence>
<keyword evidence="3" id="KW-0560">Oxidoreductase</keyword>